<evidence type="ECO:0000313" key="1">
    <source>
        <dbReference type="EMBL" id="KAL3598357.1"/>
    </source>
</evidence>
<keyword evidence="2" id="KW-1185">Reference proteome</keyword>
<proteinExistence type="predicted"/>
<name>A0ACC4CL61_POPAL</name>
<protein>
    <submittedName>
        <fullName evidence="1">Uncharacterized protein</fullName>
    </submittedName>
</protein>
<evidence type="ECO:0000313" key="2">
    <source>
        <dbReference type="Proteomes" id="UP000309997"/>
    </source>
</evidence>
<gene>
    <name evidence="1" type="ORF">D5086_006275</name>
</gene>
<comment type="caution">
    <text evidence="1">The sequence shown here is derived from an EMBL/GenBank/DDBJ whole genome shotgun (WGS) entry which is preliminary data.</text>
</comment>
<accession>A0ACC4CL61</accession>
<dbReference type="EMBL" id="RCHU02000003">
    <property type="protein sequence ID" value="KAL3598357.1"/>
    <property type="molecule type" value="Genomic_DNA"/>
</dbReference>
<organism evidence="1 2">
    <name type="scientific">Populus alba</name>
    <name type="common">White poplar</name>
    <dbReference type="NCBI Taxonomy" id="43335"/>
    <lineage>
        <taxon>Eukaryota</taxon>
        <taxon>Viridiplantae</taxon>
        <taxon>Streptophyta</taxon>
        <taxon>Embryophyta</taxon>
        <taxon>Tracheophyta</taxon>
        <taxon>Spermatophyta</taxon>
        <taxon>Magnoliopsida</taxon>
        <taxon>eudicotyledons</taxon>
        <taxon>Gunneridae</taxon>
        <taxon>Pentapetalae</taxon>
        <taxon>rosids</taxon>
        <taxon>fabids</taxon>
        <taxon>Malpighiales</taxon>
        <taxon>Salicaceae</taxon>
        <taxon>Saliceae</taxon>
        <taxon>Populus</taxon>
    </lineage>
</organism>
<sequence>MTPQTSQQLPLNMLPDLLPPTFPDRLWEWNQMPEANRDFNNPFKLRIDLYEGEVIEFKFAYGNIHVLLWYTYASTWLQLELDGDLNIPIHRPVFILEWAPPELGEQQLFRKRI</sequence>
<dbReference type="Proteomes" id="UP000309997">
    <property type="component" value="Unassembled WGS sequence"/>
</dbReference>
<reference evidence="1 2" key="1">
    <citation type="journal article" date="2024" name="Plant Biotechnol. J.">
        <title>Genome and CRISPR/Cas9 system of a widespread forest tree (Populus alba) in the world.</title>
        <authorList>
            <person name="Liu Y.J."/>
            <person name="Jiang P.F."/>
            <person name="Han X.M."/>
            <person name="Li X.Y."/>
            <person name="Wang H.M."/>
            <person name="Wang Y.J."/>
            <person name="Wang X.X."/>
            <person name="Zeng Q.Y."/>
        </authorList>
    </citation>
    <scope>NUCLEOTIDE SEQUENCE [LARGE SCALE GENOMIC DNA]</scope>
    <source>
        <strain evidence="2">cv. PAL-ZL1</strain>
    </source>
</reference>